<dbReference type="AlphaFoldDB" id="A0AAV4UTW7"/>
<dbReference type="Proteomes" id="UP001054837">
    <property type="component" value="Unassembled WGS sequence"/>
</dbReference>
<evidence type="ECO:0000313" key="1">
    <source>
        <dbReference type="EMBL" id="GIY61169.1"/>
    </source>
</evidence>
<protein>
    <submittedName>
        <fullName evidence="1">Uncharacterized protein</fullName>
    </submittedName>
</protein>
<accession>A0AAV4UTW7</accession>
<evidence type="ECO:0000313" key="2">
    <source>
        <dbReference type="Proteomes" id="UP001054837"/>
    </source>
</evidence>
<keyword evidence="2" id="KW-1185">Reference proteome</keyword>
<gene>
    <name evidence="1" type="ORF">CDAR_295861</name>
</gene>
<sequence>MNVDLAEINLVVNKLNFRSEELTSKSVKRAESSIRDLTPIMNPINQSAEKFTIVFVQQRTRMQIVQKIFRIAPEGIRFPVGGSSKDQC</sequence>
<dbReference type="EMBL" id="BPLQ01011924">
    <property type="protein sequence ID" value="GIY61169.1"/>
    <property type="molecule type" value="Genomic_DNA"/>
</dbReference>
<reference evidence="1 2" key="1">
    <citation type="submission" date="2021-06" db="EMBL/GenBank/DDBJ databases">
        <title>Caerostris darwini draft genome.</title>
        <authorList>
            <person name="Kono N."/>
            <person name="Arakawa K."/>
        </authorList>
    </citation>
    <scope>NUCLEOTIDE SEQUENCE [LARGE SCALE GENOMIC DNA]</scope>
</reference>
<comment type="caution">
    <text evidence="1">The sequence shown here is derived from an EMBL/GenBank/DDBJ whole genome shotgun (WGS) entry which is preliminary data.</text>
</comment>
<organism evidence="1 2">
    <name type="scientific">Caerostris darwini</name>
    <dbReference type="NCBI Taxonomy" id="1538125"/>
    <lineage>
        <taxon>Eukaryota</taxon>
        <taxon>Metazoa</taxon>
        <taxon>Ecdysozoa</taxon>
        <taxon>Arthropoda</taxon>
        <taxon>Chelicerata</taxon>
        <taxon>Arachnida</taxon>
        <taxon>Araneae</taxon>
        <taxon>Araneomorphae</taxon>
        <taxon>Entelegynae</taxon>
        <taxon>Araneoidea</taxon>
        <taxon>Araneidae</taxon>
        <taxon>Caerostris</taxon>
    </lineage>
</organism>
<proteinExistence type="predicted"/>
<name>A0AAV4UTW7_9ARAC</name>